<evidence type="ECO:0000313" key="1">
    <source>
        <dbReference type="EMBL" id="RKP04599.1"/>
    </source>
</evidence>
<dbReference type="Proteomes" id="UP000271241">
    <property type="component" value="Unassembled WGS sequence"/>
</dbReference>
<dbReference type="AlphaFoldDB" id="A0A4V1IVM7"/>
<reference evidence="2" key="1">
    <citation type="journal article" date="2018" name="Nat. Microbiol.">
        <title>Leveraging single-cell genomics to expand the fungal tree of life.</title>
        <authorList>
            <person name="Ahrendt S.R."/>
            <person name="Quandt C.A."/>
            <person name="Ciobanu D."/>
            <person name="Clum A."/>
            <person name="Salamov A."/>
            <person name="Andreopoulos B."/>
            <person name="Cheng J.F."/>
            <person name="Woyke T."/>
            <person name="Pelin A."/>
            <person name="Henrissat B."/>
            <person name="Reynolds N.K."/>
            <person name="Benny G.L."/>
            <person name="Smith M.E."/>
            <person name="James T.Y."/>
            <person name="Grigoriev I.V."/>
        </authorList>
    </citation>
    <scope>NUCLEOTIDE SEQUENCE [LARGE SCALE GENOMIC DNA]</scope>
    <source>
        <strain evidence="2">RSA 1356</strain>
    </source>
</reference>
<organism evidence="1 2">
    <name type="scientific">Thamnocephalis sphaerospora</name>
    <dbReference type="NCBI Taxonomy" id="78915"/>
    <lineage>
        <taxon>Eukaryota</taxon>
        <taxon>Fungi</taxon>
        <taxon>Fungi incertae sedis</taxon>
        <taxon>Zoopagomycota</taxon>
        <taxon>Zoopagomycotina</taxon>
        <taxon>Zoopagomycetes</taxon>
        <taxon>Zoopagales</taxon>
        <taxon>Sigmoideomycetaceae</taxon>
        <taxon>Thamnocephalis</taxon>
    </lineage>
</organism>
<gene>
    <name evidence="1" type="ORF">THASP1DRAFT_26802</name>
</gene>
<accession>A0A4V1IVM7</accession>
<proteinExistence type="predicted"/>
<protein>
    <recommendedName>
        <fullName evidence="3">Retrotransposon gag domain-containing protein</fullName>
    </recommendedName>
</protein>
<evidence type="ECO:0000313" key="2">
    <source>
        <dbReference type="Proteomes" id="UP000271241"/>
    </source>
</evidence>
<sequence>MCRPIRRSTRPAFRPRICPAAVPNGPRPRLPDHAYQYREQPTLTSSARSSLSWYPVPRGPNAPFDSDSFYLYAAPHGPWLVNLADEDDAKVLKRDECIPQFAGEAHKDAFQWLQTFDSLAHANQWYSWDARSRMLLKYFKGTALEWWIDNHVYFHGWRNVEGAPLATAYFCGAFLTQFIQPSLFARWSRELHSARQERDETVAQYRARIRRMVSRVCLQEELSESTIAQRMLFGVMPDSANALSSPVAIARDE</sequence>
<evidence type="ECO:0008006" key="3">
    <source>
        <dbReference type="Google" id="ProtNLM"/>
    </source>
</evidence>
<dbReference type="EMBL" id="KZ993597">
    <property type="protein sequence ID" value="RKP04599.1"/>
    <property type="molecule type" value="Genomic_DNA"/>
</dbReference>
<name>A0A4V1IVM7_9FUNG</name>
<keyword evidence="2" id="KW-1185">Reference proteome</keyword>